<evidence type="ECO:0000259" key="1">
    <source>
        <dbReference type="PROSITE" id="PS51725"/>
    </source>
</evidence>
<evidence type="ECO:0000313" key="3">
    <source>
        <dbReference type="Proteomes" id="UP000242367"/>
    </source>
</evidence>
<dbReference type="Gene3D" id="3.30.70.100">
    <property type="match status" value="2"/>
</dbReference>
<comment type="caution">
    <text evidence="2">The sequence shown here is derived from an EMBL/GenBank/DDBJ whole genome shotgun (WGS) entry which is preliminary data.</text>
</comment>
<name>A0A2P4UFF4_9ACTN</name>
<dbReference type="InterPro" id="IPR011008">
    <property type="entry name" value="Dimeric_a/b-barrel"/>
</dbReference>
<dbReference type="Pfam" id="PF03992">
    <property type="entry name" value="ABM"/>
    <property type="match status" value="1"/>
</dbReference>
<dbReference type="Proteomes" id="UP000242367">
    <property type="component" value="Unassembled WGS sequence"/>
</dbReference>
<dbReference type="SUPFAM" id="SSF54909">
    <property type="entry name" value="Dimeric alpha+beta barrel"/>
    <property type="match status" value="2"/>
</dbReference>
<dbReference type="AlphaFoldDB" id="A0A2P4UFF4"/>
<dbReference type="EMBL" id="MTBP01000002">
    <property type="protein sequence ID" value="POM23775.1"/>
    <property type="molecule type" value="Genomic_DNA"/>
</dbReference>
<evidence type="ECO:0000313" key="2">
    <source>
        <dbReference type="EMBL" id="POM23775.1"/>
    </source>
</evidence>
<keyword evidence="2" id="KW-0503">Monooxygenase</keyword>
<dbReference type="PROSITE" id="PS51725">
    <property type="entry name" value="ABM"/>
    <property type="match status" value="1"/>
</dbReference>
<dbReference type="InterPro" id="IPR007138">
    <property type="entry name" value="ABM_dom"/>
</dbReference>
<gene>
    <name evidence="2" type="ORF">BTM25_23970</name>
</gene>
<protein>
    <submittedName>
        <fullName evidence="2">Antibiotic biosynthesis monooxygenase</fullName>
    </submittedName>
</protein>
<dbReference type="GO" id="GO:0004497">
    <property type="term" value="F:monooxygenase activity"/>
    <property type="evidence" value="ECO:0007669"/>
    <property type="project" value="UniProtKB-KW"/>
</dbReference>
<reference evidence="2 3" key="1">
    <citation type="journal article" date="2017" name="Chemistry">
        <title>Isolation, Biosynthesis and Chemical Modifications of Rubterolones A-F: Rare Tropolone Alkaloids from Actinomadura sp. 5-2.</title>
        <authorList>
            <person name="Guo H."/>
            <person name="Benndorf R."/>
            <person name="Leichnitz D."/>
            <person name="Klassen J.L."/>
            <person name="Vollmers J."/>
            <person name="Gorls H."/>
            <person name="Steinacker M."/>
            <person name="Weigel C."/>
            <person name="Dahse H.M."/>
            <person name="Kaster A.K."/>
            <person name="de Beer Z.W."/>
            <person name="Poulsen M."/>
            <person name="Beemelmanns C."/>
        </authorList>
    </citation>
    <scope>NUCLEOTIDE SEQUENCE [LARGE SCALE GENOMIC DNA]</scope>
    <source>
        <strain evidence="2 3">5-2</strain>
    </source>
</reference>
<proteinExistence type="predicted"/>
<keyword evidence="2" id="KW-0560">Oxidoreductase</keyword>
<feature type="domain" description="ABM" evidence="1">
    <location>
        <begin position="122"/>
        <end position="214"/>
    </location>
</feature>
<accession>A0A2P4UFF4</accession>
<keyword evidence="3" id="KW-1185">Reference proteome</keyword>
<sequence length="236" mass="25898">MPTFAADGKYLTVLNLFTTDTDEKQGKLIGAMRDVVDNAAYPGWISSTVHSGKESPGTANFIQWRSGEDLEARYAGEEFKHRTLPLFREITTSIKLLQTDVVYTQRAPEQTEIEIGPDRDDFTVIQVIGATEGGLDDLVEALGAGHAWLRDVPGYRSHTVLRGRAARGLDGPFAVVYSQWDDEASFAAFRAVSADEQSAERRAATERVEASSTFHDWNTYQVVHTRSAAAPTGSAV</sequence>
<organism evidence="2 3">
    <name type="scientific">Actinomadura rubteroloni</name>
    <dbReference type="NCBI Taxonomy" id="1926885"/>
    <lineage>
        <taxon>Bacteria</taxon>
        <taxon>Bacillati</taxon>
        <taxon>Actinomycetota</taxon>
        <taxon>Actinomycetes</taxon>
        <taxon>Streptosporangiales</taxon>
        <taxon>Thermomonosporaceae</taxon>
        <taxon>Actinomadura</taxon>
    </lineage>
</organism>
<dbReference type="RefSeq" id="WP_103562982.1">
    <property type="nucleotide sequence ID" value="NZ_MTBP01000002.1"/>
</dbReference>